<dbReference type="InterPro" id="IPR025197">
    <property type="entry name" value="DUF4116"/>
</dbReference>
<protein>
    <recommendedName>
        <fullName evidence="3">DUF4116 domain-containing protein</fullName>
    </recommendedName>
</protein>
<comment type="caution">
    <text evidence="4">The sequence shown here is derived from an EMBL/GenBank/DDBJ whole genome shotgun (WGS) entry which is preliminary data.</text>
</comment>
<dbReference type="Pfam" id="PF13475">
    <property type="entry name" value="DUF4116"/>
    <property type="match status" value="5"/>
</dbReference>
<organism evidence="4 5">
    <name type="scientific">Prorocentrum cordatum</name>
    <dbReference type="NCBI Taxonomy" id="2364126"/>
    <lineage>
        <taxon>Eukaryota</taxon>
        <taxon>Sar</taxon>
        <taxon>Alveolata</taxon>
        <taxon>Dinophyceae</taxon>
        <taxon>Prorocentrales</taxon>
        <taxon>Prorocentraceae</taxon>
        <taxon>Prorocentrum</taxon>
    </lineage>
</organism>
<dbReference type="EMBL" id="CAUYUJ010020693">
    <property type="protein sequence ID" value="CAK0899912.1"/>
    <property type="molecule type" value="Genomic_DNA"/>
</dbReference>
<keyword evidence="2" id="KW-1133">Transmembrane helix</keyword>
<keyword evidence="5" id="KW-1185">Reference proteome</keyword>
<feature type="region of interest" description="Disordered" evidence="1">
    <location>
        <begin position="242"/>
        <end position="291"/>
    </location>
</feature>
<feature type="compositionally biased region" description="Basic and acidic residues" evidence="1">
    <location>
        <begin position="242"/>
        <end position="256"/>
    </location>
</feature>
<reference evidence="4" key="1">
    <citation type="submission" date="2023-10" db="EMBL/GenBank/DDBJ databases">
        <authorList>
            <person name="Chen Y."/>
            <person name="Shah S."/>
            <person name="Dougan E. K."/>
            <person name="Thang M."/>
            <person name="Chan C."/>
        </authorList>
    </citation>
    <scope>NUCLEOTIDE SEQUENCE [LARGE SCALE GENOMIC DNA]</scope>
</reference>
<feature type="domain" description="DUF4116" evidence="3">
    <location>
        <begin position="639"/>
        <end position="674"/>
    </location>
</feature>
<evidence type="ECO:0000256" key="1">
    <source>
        <dbReference type="SAM" id="MobiDB-lite"/>
    </source>
</evidence>
<feature type="region of interest" description="Disordered" evidence="1">
    <location>
        <begin position="607"/>
        <end position="629"/>
    </location>
</feature>
<feature type="domain" description="DUF4116" evidence="3">
    <location>
        <begin position="676"/>
        <end position="720"/>
    </location>
</feature>
<dbReference type="Proteomes" id="UP001189429">
    <property type="component" value="Unassembled WGS sequence"/>
</dbReference>
<evidence type="ECO:0000259" key="3">
    <source>
        <dbReference type="Pfam" id="PF13475"/>
    </source>
</evidence>
<feature type="transmembrane region" description="Helical" evidence="2">
    <location>
        <begin position="524"/>
        <end position="542"/>
    </location>
</feature>
<feature type="domain" description="DUF4116" evidence="3">
    <location>
        <begin position="833"/>
        <end position="872"/>
    </location>
</feature>
<sequence>MVVRIGEGPEGARRGVAVEPPANVAAPAANAAESVEEQALEHATAVEAAAAGTPVPRGDEAELAAEPPATGAVALAVQHTVETLALAVALSWPRSSSRNWPWSAPSPWSSQSSFAGPPVIAMDQVAGLAVEFEAVTGLAADFRVELPSTGSSSCNSVMELETVATELELVVVELPIIKLEFFEGLVLELPVMGLSWTWPWSSAQPSAAFAYLLASLTDVSASRSDLWKGGLVFGCAEGRDAHAGARGPERSGRLDAADGGGGALASRSRPSQTHALRATGLPGPRAAGRGLAHKARPARAAGGGLAAMPLVASGARGRVALDAQSSAQAIDDQWRNFSRQVPLQIAASWRAELRAPGAADRAMVGSVGRGAADLRYARSAETHAPRIDLHISNAPAPMMARATRGPLGVGRKTGHAIEIEDLPARLGPRGFVALAAQLAVLVAGRLALVAAAALPAETNPHVGAPSLEKGGVASGGEANPLHFLSAFLLFILLALAEMTDAALQLRLMQRGDAPLSRRQRLLVYWNNTFSLGGLALFAGWLFTGLSILDRGGQGGADLGCWLLAGLLGIDQRLVASAGRAFAGPGVGAAAGHGRQRLLQGIGAQCSRRAGAPEPPLPMGDGEGEEGGPSWDQKLAADWEALRFAPQDYRANREVVLALVRRSGHALQFASEELRGDEEVVLEAAKHSFGDALQYAPIAMRKDPRFMLDVLKHCPHALGYAFGRDRNDEGAVLQELDGRGYFCGRRADPEGLPFRGGQCDPELGEQCPACGRFQGGGNVILLQDRNFMLQAVGVQWMALRSAEPKIKRDREVVQRAVRSGGLALFLAEEGLHHDRELALEAVRRDWRAFGRLSERLRSDPELAEEAVRQNWKASAQLAPGLREDAKLAEEVVRQCAMAFASLPAKLRGVRELALAAVGSDWRAYEHALEELRGDREIALRAVRQHGLALELTAASLRSDRDLVFEAVRQDWRSLRHASLELRGDRELLAEALRQSGAALRHADEALKSDPDFVAMAMAAQWSTLGVAVQPQHPEHDGLSHEFWLDAAERFPGRGTRPRAARAAAG</sequence>
<accession>A0ABN9XN17</accession>
<keyword evidence="2" id="KW-0472">Membrane</keyword>
<proteinExistence type="predicted"/>
<feature type="transmembrane region" description="Helical" evidence="2">
    <location>
        <begin position="483"/>
        <end position="503"/>
    </location>
</feature>
<feature type="domain" description="DUF4116" evidence="3">
    <location>
        <begin position="933"/>
        <end position="981"/>
    </location>
</feature>
<evidence type="ECO:0000313" key="4">
    <source>
        <dbReference type="EMBL" id="CAK0899912.1"/>
    </source>
</evidence>
<gene>
    <name evidence="4" type="ORF">PCOR1329_LOCUS77331</name>
</gene>
<evidence type="ECO:0000313" key="5">
    <source>
        <dbReference type="Proteomes" id="UP001189429"/>
    </source>
</evidence>
<name>A0ABN9XN17_9DINO</name>
<evidence type="ECO:0000256" key="2">
    <source>
        <dbReference type="SAM" id="Phobius"/>
    </source>
</evidence>
<keyword evidence="2" id="KW-0812">Transmembrane</keyword>
<feature type="domain" description="DUF4116" evidence="3">
    <location>
        <begin position="783"/>
        <end position="827"/>
    </location>
</feature>